<evidence type="ECO:0000313" key="1">
    <source>
        <dbReference type="EMBL" id="CAI4030196.1"/>
    </source>
</evidence>
<dbReference type="PANTHER" id="PTHR33221">
    <property type="entry name" value="WINGED HELIX-TURN-HELIX TRANSCRIPTIONAL REGULATOR, RRF2 FAMILY"/>
    <property type="match status" value="1"/>
</dbReference>
<dbReference type="InterPro" id="IPR036390">
    <property type="entry name" value="WH_DNA-bd_sf"/>
</dbReference>
<evidence type="ECO:0000313" key="2">
    <source>
        <dbReference type="Proteomes" id="UP001179121"/>
    </source>
</evidence>
<proteinExistence type="predicted"/>
<dbReference type="Pfam" id="PF02082">
    <property type="entry name" value="Rrf2"/>
    <property type="match status" value="1"/>
</dbReference>
<dbReference type="GO" id="GO:0005829">
    <property type="term" value="C:cytosol"/>
    <property type="evidence" value="ECO:0007669"/>
    <property type="project" value="TreeGrafter"/>
</dbReference>
<protein>
    <submittedName>
        <fullName evidence="1">Rrf2 family transcriptional regulator</fullName>
    </submittedName>
</protein>
<dbReference type="PROSITE" id="PS51197">
    <property type="entry name" value="HTH_RRF2_2"/>
    <property type="match status" value="1"/>
</dbReference>
<dbReference type="RefSeq" id="WP_289267194.1">
    <property type="nucleotide sequence ID" value="NZ_OX365700.1"/>
</dbReference>
<sequence>MLSKRIHYAILVVIDLALYGGISPIQARTIARRQSIPARFLEHVLNAMKRAGLIESVRGAQGGYLLVKQPAELSLAQIVEAVEGPIMGRTAARGPAHLHRPTQIDLLLRVVTERLRQAENDVLNRITLQELIDRYQTAHQADSQMYHI</sequence>
<dbReference type="InterPro" id="IPR000944">
    <property type="entry name" value="Tscrpt_reg_Rrf2"/>
</dbReference>
<dbReference type="Proteomes" id="UP001179121">
    <property type="component" value="Chromosome"/>
</dbReference>
<name>A0AA86MWC9_9BACT</name>
<reference evidence="1" key="1">
    <citation type="submission" date="2022-10" db="EMBL/GenBank/DDBJ databases">
        <authorList>
            <person name="Koch H."/>
        </authorList>
    </citation>
    <scope>NUCLEOTIDE SEQUENCE</scope>
    <source>
        <strain evidence="1">DNF</strain>
    </source>
</reference>
<dbReference type="EMBL" id="OX365700">
    <property type="protein sequence ID" value="CAI4030196.1"/>
    <property type="molecule type" value="Genomic_DNA"/>
</dbReference>
<keyword evidence="2" id="KW-1185">Reference proteome</keyword>
<dbReference type="Gene3D" id="1.10.10.10">
    <property type="entry name" value="Winged helix-like DNA-binding domain superfamily/Winged helix DNA-binding domain"/>
    <property type="match status" value="1"/>
</dbReference>
<accession>A0AA86MWC9</accession>
<dbReference type="SUPFAM" id="SSF46785">
    <property type="entry name" value="Winged helix' DNA-binding domain"/>
    <property type="match status" value="1"/>
</dbReference>
<gene>
    <name evidence="1" type="ORF">DNFV4_00623</name>
</gene>
<dbReference type="KEGG" id="nti:DNFV4_00623"/>
<dbReference type="InterPro" id="IPR036388">
    <property type="entry name" value="WH-like_DNA-bd_sf"/>
</dbReference>
<organism evidence="1 2">
    <name type="scientific">Nitrospira tepida</name>
    <dbReference type="NCBI Taxonomy" id="2973512"/>
    <lineage>
        <taxon>Bacteria</taxon>
        <taxon>Pseudomonadati</taxon>
        <taxon>Nitrospirota</taxon>
        <taxon>Nitrospiria</taxon>
        <taxon>Nitrospirales</taxon>
        <taxon>Nitrospiraceae</taxon>
        <taxon>Nitrospira</taxon>
    </lineage>
</organism>
<dbReference type="GO" id="GO:0003700">
    <property type="term" value="F:DNA-binding transcription factor activity"/>
    <property type="evidence" value="ECO:0007669"/>
    <property type="project" value="TreeGrafter"/>
</dbReference>
<dbReference type="AlphaFoldDB" id="A0AA86MWC9"/>
<dbReference type="PANTHER" id="PTHR33221:SF15">
    <property type="entry name" value="HTH-TYPE TRANSCRIPTIONAL REGULATOR YWGB-RELATED"/>
    <property type="match status" value="1"/>
</dbReference>
<dbReference type="NCBIfam" id="TIGR00738">
    <property type="entry name" value="rrf2_super"/>
    <property type="match status" value="1"/>
</dbReference>